<dbReference type="EMBL" id="ML143488">
    <property type="protein sequence ID" value="TBU24081.1"/>
    <property type="molecule type" value="Genomic_DNA"/>
</dbReference>
<name>A0A4Q9MEA3_9APHY</name>
<dbReference type="AlphaFoldDB" id="A0A4Q9MEA3"/>
<reference evidence="2" key="1">
    <citation type="submission" date="2019-01" db="EMBL/GenBank/DDBJ databases">
        <title>Draft genome sequences of three monokaryotic isolates of the white-rot basidiomycete fungus Dichomitus squalens.</title>
        <authorList>
            <consortium name="DOE Joint Genome Institute"/>
            <person name="Lopez S.C."/>
            <person name="Andreopoulos B."/>
            <person name="Pangilinan J."/>
            <person name="Lipzen A."/>
            <person name="Riley R."/>
            <person name="Ahrendt S."/>
            <person name="Ng V."/>
            <person name="Barry K."/>
            <person name="Daum C."/>
            <person name="Grigoriev I.V."/>
            <person name="Hilden K.S."/>
            <person name="Makela M.R."/>
            <person name="de Vries R.P."/>
        </authorList>
    </citation>
    <scope>NUCLEOTIDE SEQUENCE [LARGE SCALE GENOMIC DNA]</scope>
    <source>
        <strain evidence="2">OM18370.1</strain>
    </source>
</reference>
<dbReference type="Proteomes" id="UP000292957">
    <property type="component" value="Unassembled WGS sequence"/>
</dbReference>
<sequence length="1143" mass="128539">MQTSISDTLEARLAIDFLNAQLSVNYDAALQRYALYQDAVSTEDRRNSYAWARFNSRQKGRNAATLEFAFRKPRLSFVCDHDGLLTLEMEHATLVTHERDGAISRTPLTHWHDTTRTFRITSERRTIVGNDAKVGDRESRIHMLVFDLEHAKPVPHINHRDMHLEEQAKEYAELDKHLLGYLKALQSAGHHVLFLAPEFDEDEFRSPTRFSLTSENPPELHDIAGFTAPMINRYLSLLWYTSAFVAQQRKGFGQAMWDQTTCLAGYHSWLSPGHEAEWHSSFIISQPPRATVLCGREVILYFTLSQISFYYSADYTEGIVVRSEADYGDEDWTIALVVDVTASSTGMTIRADTARYASRFSNYSDVSEEHIAARDMLITFFVEQYFKLVAGTRLQHLIRSVRNEVIVTRSTVDSDGSWWMLERDSKFGSTALDSTIRHTKMHGFDVVVAISQTSINAQLRTRLSRIQELLRWERSDCLIEIKSVSVRLVYLDEPLLTESERSRAIVTVHVSEGSLMSLVNNRLELMPQDQPYRFGECRLAFEVNLRSREHSQLHNPNYSPKPYSYPLYEPTDYALHHIYLNLEHAQHSPEYSTFDESWDLDGFIDHRVQMTVVDRILKEYLPELMSHGAHVIASVPIYNHEAAPAFYRLTSMAFRTYSDANVASRDEAEASSSRPEQILFVLGMTASGVLPNIKTFKPSARWVVHASAGFSHGTFAISRSTFHLRLHSLLARVNALTTLVPVSPSYDGMGGGRDIVQQWAKHKDFSSQSCDWKAVDSDDNLTADKFEWQYTREWNMSEEGTRLAVKGNYFVSCTTHNELELPDVTMLSSGSLEVRMSGTIKLRIASTRTDNTWSTESSAFWKVSINIKTAGRGIVKVEVDGIDNVKQLPPKTVIRRGSAEIPDAYQILQANLPQKEDFADVLKELEELQGAWKYYYPGTSAFALCSPMFNFDGDLLFELRRSQSILQHSSTQNGLGSPISPRTRASRSASPSPVSPQNGAGQRNQRPRQSSSVERRSAPSSRSSSPVPSDHGRGRITPPPTRFGNQGRTLSPTKPVSDSPSSPSRQGTPGLRGGTQNPPANVRRESTENIGGAARLSNIVQNVVEERQGTGSRIAMMPVRIPVAGRGGGMAGREVNMASRMGQ</sequence>
<evidence type="ECO:0000256" key="1">
    <source>
        <dbReference type="SAM" id="MobiDB-lite"/>
    </source>
</evidence>
<feature type="compositionally biased region" description="Low complexity" evidence="1">
    <location>
        <begin position="1018"/>
        <end position="1029"/>
    </location>
</feature>
<proteinExistence type="predicted"/>
<organism evidence="2">
    <name type="scientific">Dichomitus squalens</name>
    <dbReference type="NCBI Taxonomy" id="114155"/>
    <lineage>
        <taxon>Eukaryota</taxon>
        <taxon>Fungi</taxon>
        <taxon>Dikarya</taxon>
        <taxon>Basidiomycota</taxon>
        <taxon>Agaricomycotina</taxon>
        <taxon>Agaricomycetes</taxon>
        <taxon>Polyporales</taxon>
        <taxon>Polyporaceae</taxon>
        <taxon>Dichomitus</taxon>
    </lineage>
</organism>
<protein>
    <submittedName>
        <fullName evidence="2">Uncharacterized protein</fullName>
    </submittedName>
</protein>
<feature type="compositionally biased region" description="Polar residues" evidence="1">
    <location>
        <begin position="1043"/>
        <end position="1067"/>
    </location>
</feature>
<evidence type="ECO:0000313" key="2">
    <source>
        <dbReference type="EMBL" id="TBU24081.1"/>
    </source>
</evidence>
<feature type="region of interest" description="Disordered" evidence="1">
    <location>
        <begin position="968"/>
        <end position="1090"/>
    </location>
</feature>
<feature type="compositionally biased region" description="Low complexity" evidence="1">
    <location>
        <begin position="977"/>
        <end position="996"/>
    </location>
</feature>
<feature type="compositionally biased region" description="Polar residues" evidence="1">
    <location>
        <begin position="997"/>
        <end position="1009"/>
    </location>
</feature>
<dbReference type="OrthoDB" id="5429442at2759"/>
<accession>A0A4Q9MEA3</accession>
<gene>
    <name evidence="2" type="ORF">BD311DRAFT_767278</name>
</gene>